<evidence type="ECO:0000259" key="4">
    <source>
        <dbReference type="PROSITE" id="PS50995"/>
    </source>
</evidence>
<accession>A0A1G8TRY1</accession>
<dbReference type="Gene3D" id="1.10.10.10">
    <property type="entry name" value="Winged helix-like DNA-binding domain superfamily/Winged helix DNA-binding domain"/>
    <property type="match status" value="1"/>
</dbReference>
<keyword evidence="1" id="KW-0805">Transcription regulation</keyword>
<reference evidence="5 6" key="1">
    <citation type="submission" date="2016-10" db="EMBL/GenBank/DDBJ databases">
        <authorList>
            <person name="de Groot N.N."/>
        </authorList>
    </citation>
    <scope>NUCLEOTIDE SEQUENCE [LARGE SCALE GENOMIC DNA]</scope>
    <source>
        <strain evidence="5 6">DSM 25294</strain>
    </source>
</reference>
<name>A0A1G8TRY1_9RHOB</name>
<protein>
    <submittedName>
        <fullName evidence="5">DNA-binding transcriptional regulator, MarR family</fullName>
    </submittedName>
</protein>
<dbReference type="Proteomes" id="UP000199382">
    <property type="component" value="Unassembled WGS sequence"/>
</dbReference>
<keyword evidence="6" id="KW-1185">Reference proteome</keyword>
<dbReference type="Pfam" id="PF01047">
    <property type="entry name" value="MarR"/>
    <property type="match status" value="1"/>
</dbReference>
<dbReference type="InterPro" id="IPR036388">
    <property type="entry name" value="WH-like_DNA-bd_sf"/>
</dbReference>
<dbReference type="RefSeq" id="WP_093154962.1">
    <property type="nucleotide sequence ID" value="NZ_FNEK01000017.1"/>
</dbReference>
<evidence type="ECO:0000256" key="3">
    <source>
        <dbReference type="ARBA" id="ARBA00023163"/>
    </source>
</evidence>
<evidence type="ECO:0000313" key="5">
    <source>
        <dbReference type="EMBL" id="SDJ44183.1"/>
    </source>
</evidence>
<dbReference type="PRINTS" id="PR00598">
    <property type="entry name" value="HTHMARR"/>
</dbReference>
<dbReference type="SUPFAM" id="SSF46785">
    <property type="entry name" value="Winged helix' DNA-binding domain"/>
    <property type="match status" value="1"/>
</dbReference>
<dbReference type="OrthoDB" id="8228089at2"/>
<evidence type="ECO:0000256" key="1">
    <source>
        <dbReference type="ARBA" id="ARBA00023015"/>
    </source>
</evidence>
<dbReference type="GO" id="GO:0003700">
    <property type="term" value="F:DNA-binding transcription factor activity"/>
    <property type="evidence" value="ECO:0007669"/>
    <property type="project" value="InterPro"/>
</dbReference>
<dbReference type="STRING" id="571298.SAMN04488026_101777"/>
<dbReference type="InterPro" id="IPR000835">
    <property type="entry name" value="HTH_MarR-typ"/>
</dbReference>
<organism evidence="5 6">
    <name type="scientific">Aliiruegeria lutimaris</name>
    <dbReference type="NCBI Taxonomy" id="571298"/>
    <lineage>
        <taxon>Bacteria</taxon>
        <taxon>Pseudomonadati</taxon>
        <taxon>Pseudomonadota</taxon>
        <taxon>Alphaproteobacteria</taxon>
        <taxon>Rhodobacterales</taxon>
        <taxon>Roseobacteraceae</taxon>
        <taxon>Aliiruegeria</taxon>
    </lineage>
</organism>
<gene>
    <name evidence="5" type="ORF">SAMN04488026_101777</name>
</gene>
<dbReference type="SMART" id="SM00347">
    <property type="entry name" value="HTH_MARR"/>
    <property type="match status" value="1"/>
</dbReference>
<evidence type="ECO:0000313" key="6">
    <source>
        <dbReference type="Proteomes" id="UP000199382"/>
    </source>
</evidence>
<keyword evidence="2 5" id="KW-0238">DNA-binding</keyword>
<dbReference type="EMBL" id="FNEK01000017">
    <property type="protein sequence ID" value="SDJ44183.1"/>
    <property type="molecule type" value="Genomic_DNA"/>
</dbReference>
<dbReference type="GO" id="GO:0003677">
    <property type="term" value="F:DNA binding"/>
    <property type="evidence" value="ECO:0007669"/>
    <property type="project" value="UniProtKB-KW"/>
</dbReference>
<evidence type="ECO:0000256" key="2">
    <source>
        <dbReference type="ARBA" id="ARBA00023125"/>
    </source>
</evidence>
<proteinExistence type="predicted"/>
<keyword evidence="3" id="KW-0804">Transcription</keyword>
<dbReference type="PANTHER" id="PTHR42756:SF1">
    <property type="entry name" value="TRANSCRIPTIONAL REPRESSOR OF EMRAB OPERON"/>
    <property type="match status" value="1"/>
</dbReference>
<sequence length="156" mass="17526">MSIPSTDSFPGLFLQVAARFARRLDGRVGSETEIKPPYLGVLFVIGCNPGIRQGLCADSLGYDATTFGRYVDRLVREGLVLRDIPETDRRAISLTLTEEGREIVSDCAPMAQEIDEEVRARMGAAEWEKLSELLERFLDVYDHPLPQILRRDRSAL</sequence>
<dbReference type="AlphaFoldDB" id="A0A1G8TRY1"/>
<dbReference type="PROSITE" id="PS50995">
    <property type="entry name" value="HTH_MARR_2"/>
    <property type="match status" value="1"/>
</dbReference>
<dbReference type="InterPro" id="IPR036390">
    <property type="entry name" value="WH_DNA-bd_sf"/>
</dbReference>
<dbReference type="PANTHER" id="PTHR42756">
    <property type="entry name" value="TRANSCRIPTIONAL REGULATOR, MARR"/>
    <property type="match status" value="1"/>
</dbReference>
<feature type="domain" description="HTH marR-type" evidence="4">
    <location>
        <begin position="6"/>
        <end position="139"/>
    </location>
</feature>